<dbReference type="PANTHER" id="PTHR19446">
    <property type="entry name" value="REVERSE TRANSCRIPTASES"/>
    <property type="match status" value="1"/>
</dbReference>
<organism evidence="1 2">
    <name type="scientific">Phocoena sinus</name>
    <name type="common">Vaquita</name>
    <dbReference type="NCBI Taxonomy" id="42100"/>
    <lineage>
        <taxon>Eukaryota</taxon>
        <taxon>Metazoa</taxon>
        <taxon>Chordata</taxon>
        <taxon>Craniata</taxon>
        <taxon>Vertebrata</taxon>
        <taxon>Euteleostomi</taxon>
        <taxon>Mammalia</taxon>
        <taxon>Eutheria</taxon>
        <taxon>Laurasiatheria</taxon>
        <taxon>Artiodactyla</taxon>
        <taxon>Whippomorpha</taxon>
        <taxon>Cetacea</taxon>
        <taxon>Odontoceti</taxon>
        <taxon>Phocoenidae</taxon>
        <taxon>Phocoena</taxon>
    </lineage>
</organism>
<reference evidence="1" key="2">
    <citation type="submission" date="2025-08" db="UniProtKB">
        <authorList>
            <consortium name="Ensembl"/>
        </authorList>
    </citation>
    <scope>IDENTIFICATION</scope>
</reference>
<sequence>MTLLPKAIYRFNAIPLKLPLAFFTELEQKISQFVWKYKRPRIAKAILRTKNRAGGIRLPDFRLYYKATVIKTVWYWIESPEINPHTYGHLIFDKGGRNWCWENWTGTCKSMRLDHSLTPYTKITKETINKTKRQPSEWEKIFANEATDKGLISKIYKQLMQLNNKETDNPIQKWAEDLNRHFSKEDIQTANKHMKECSTSLIIREMQIKTTMRYHLTPVRMAIIKKSRNNKCWRFCGEKGTLLHCWWECELVQPLWRTVWRFLKKLQIELPYDPAIPLLGIYPEKTIIQKESCTKIFIAALFTVARRWKQPKCPSSDEWIKKMWHIYTMEYYSAIKRNEIELFVMRWIDLESVIQSEVSQKEKDKYHMLTHIYGI</sequence>
<dbReference type="Proteomes" id="UP000694554">
    <property type="component" value="Chromosome 2"/>
</dbReference>
<protein>
    <submittedName>
        <fullName evidence="1">Uncharacterized protein</fullName>
    </submittedName>
</protein>
<keyword evidence="2" id="KW-1185">Reference proteome</keyword>
<accession>A0A8C9BHV1</accession>
<proteinExistence type="predicted"/>
<reference evidence="1" key="3">
    <citation type="submission" date="2025-09" db="UniProtKB">
        <authorList>
            <consortium name="Ensembl"/>
        </authorList>
    </citation>
    <scope>IDENTIFICATION</scope>
</reference>
<dbReference type="Ensembl" id="ENSPSNT00000007165.1">
    <property type="protein sequence ID" value="ENSPSNP00000006286.1"/>
    <property type="gene ID" value="ENSPSNG00000004671.1"/>
</dbReference>
<evidence type="ECO:0000313" key="1">
    <source>
        <dbReference type="Ensembl" id="ENSPSNP00000006286.1"/>
    </source>
</evidence>
<dbReference type="AlphaFoldDB" id="A0A8C9BHV1"/>
<dbReference type="GeneTree" id="ENSGT01150000286946"/>
<name>A0A8C9BHV1_PHOSS</name>
<evidence type="ECO:0000313" key="2">
    <source>
        <dbReference type="Proteomes" id="UP000694554"/>
    </source>
</evidence>
<reference evidence="1" key="1">
    <citation type="submission" date="2019-08" db="EMBL/GenBank/DDBJ databases">
        <title>Phocoena sinus (Vaquita) genome, mPhoSin1, primary haplotype.</title>
        <authorList>
            <person name="Morin P."/>
            <person name="Mountcastle J."/>
            <person name="Fungtammasan C."/>
            <person name="Rhie A."/>
            <person name="Rojas-Bracho L."/>
            <person name="Smith C.R."/>
            <person name="Taylor B.L."/>
            <person name="Gulland F.M.D."/>
            <person name="Musser W."/>
            <person name="Houck M."/>
            <person name="Haase B."/>
            <person name="Paez S."/>
            <person name="Howe K."/>
            <person name="Torrance J."/>
            <person name="Formenti G."/>
            <person name="Phillippy A."/>
            <person name="Ryder O."/>
            <person name="Jarvis E.D."/>
            <person name="Fedrigo O."/>
        </authorList>
    </citation>
    <scope>NUCLEOTIDE SEQUENCE [LARGE SCALE GENOMIC DNA]</scope>
</reference>